<feature type="signal peptide" evidence="1">
    <location>
        <begin position="1"/>
        <end position="23"/>
    </location>
</feature>
<evidence type="ECO:0008006" key="4">
    <source>
        <dbReference type="Google" id="ProtNLM"/>
    </source>
</evidence>
<name>A0ABP5B157_9MICO</name>
<keyword evidence="1" id="KW-0732">Signal</keyword>
<dbReference type="RefSeq" id="WP_248147107.1">
    <property type="nucleotide sequence ID" value="NZ_BAAAOF010000002.1"/>
</dbReference>
<evidence type="ECO:0000256" key="1">
    <source>
        <dbReference type="SAM" id="SignalP"/>
    </source>
</evidence>
<comment type="caution">
    <text evidence="2">The sequence shown here is derived from an EMBL/GenBank/DDBJ whole genome shotgun (WGS) entry which is preliminary data.</text>
</comment>
<dbReference type="PROSITE" id="PS51257">
    <property type="entry name" value="PROKAR_LIPOPROTEIN"/>
    <property type="match status" value="1"/>
</dbReference>
<feature type="chain" id="PRO_5045273931" description="Lipoprotein" evidence="1">
    <location>
        <begin position="24"/>
        <end position="191"/>
    </location>
</feature>
<evidence type="ECO:0000313" key="3">
    <source>
        <dbReference type="Proteomes" id="UP001501343"/>
    </source>
</evidence>
<dbReference type="EMBL" id="BAAAOF010000002">
    <property type="protein sequence ID" value="GAA1925184.1"/>
    <property type="molecule type" value="Genomic_DNA"/>
</dbReference>
<protein>
    <recommendedName>
        <fullName evidence="4">Lipoprotein</fullName>
    </recommendedName>
</protein>
<evidence type="ECO:0000313" key="2">
    <source>
        <dbReference type="EMBL" id="GAA1925184.1"/>
    </source>
</evidence>
<reference evidence="3" key="1">
    <citation type="journal article" date="2019" name="Int. J. Syst. Evol. Microbiol.">
        <title>The Global Catalogue of Microorganisms (GCM) 10K type strain sequencing project: providing services to taxonomists for standard genome sequencing and annotation.</title>
        <authorList>
            <consortium name="The Broad Institute Genomics Platform"/>
            <consortium name="The Broad Institute Genome Sequencing Center for Infectious Disease"/>
            <person name="Wu L."/>
            <person name="Ma J."/>
        </authorList>
    </citation>
    <scope>NUCLEOTIDE SEQUENCE [LARGE SCALE GENOMIC DNA]</scope>
    <source>
        <strain evidence="3">JCM 14900</strain>
    </source>
</reference>
<keyword evidence="3" id="KW-1185">Reference proteome</keyword>
<sequence>MTRPLRTMTLLATVALVASGCTATTTDAESPTPTPTPTPTPACLVGAWSVGADELQPIYDALPGGLEYPAAVIDPAATANIDFTADGTFAFTQSVPASVTWLGHTAAVALGGTMSGDYSADDESLALTARENGLTVVPTDDAAASAIFAAETAETLAEWPVSASSFTCTGDELVLHLSTEGYAASVPFVRQ</sequence>
<dbReference type="Proteomes" id="UP001501343">
    <property type="component" value="Unassembled WGS sequence"/>
</dbReference>
<organism evidence="2 3">
    <name type="scientific">Microbacterium aoyamense</name>
    <dbReference type="NCBI Taxonomy" id="344166"/>
    <lineage>
        <taxon>Bacteria</taxon>
        <taxon>Bacillati</taxon>
        <taxon>Actinomycetota</taxon>
        <taxon>Actinomycetes</taxon>
        <taxon>Micrococcales</taxon>
        <taxon>Microbacteriaceae</taxon>
        <taxon>Microbacterium</taxon>
    </lineage>
</organism>
<gene>
    <name evidence="2" type="ORF">GCM10009775_16850</name>
</gene>
<proteinExistence type="predicted"/>
<accession>A0ABP5B157</accession>